<dbReference type="InterPro" id="IPR015443">
    <property type="entry name" value="Aldose_1-epimerase"/>
</dbReference>
<keyword evidence="3 5" id="KW-0413">Isomerase</keyword>
<dbReference type="CDD" id="cd09019">
    <property type="entry name" value="galactose_mutarotase_like"/>
    <property type="match status" value="1"/>
</dbReference>
<dbReference type="SUPFAM" id="SSF74650">
    <property type="entry name" value="Galactose mutarotase-like"/>
    <property type="match status" value="1"/>
</dbReference>
<comment type="catalytic activity">
    <reaction evidence="5">
        <text>alpha-D-glucose = beta-D-glucose</text>
        <dbReference type="Rhea" id="RHEA:10264"/>
        <dbReference type="ChEBI" id="CHEBI:15903"/>
        <dbReference type="ChEBI" id="CHEBI:17925"/>
        <dbReference type="EC" id="5.1.3.3"/>
    </reaction>
</comment>
<reference evidence="7" key="1">
    <citation type="journal article" date="2019" name="Int. J. Syst. Evol. Microbiol.">
        <title>The Global Catalogue of Microorganisms (GCM) 10K type strain sequencing project: providing services to taxonomists for standard genome sequencing and annotation.</title>
        <authorList>
            <consortium name="The Broad Institute Genomics Platform"/>
            <consortium name="The Broad Institute Genome Sequencing Center for Infectious Disease"/>
            <person name="Wu L."/>
            <person name="Ma J."/>
        </authorList>
    </citation>
    <scope>NUCLEOTIDE SEQUENCE [LARGE SCALE GENOMIC DNA]</scope>
    <source>
        <strain evidence="7">CGMCC 4.7242</strain>
    </source>
</reference>
<gene>
    <name evidence="6" type="ORF">ACFSGJ_15780</name>
</gene>
<dbReference type="InterPro" id="IPR008183">
    <property type="entry name" value="Aldose_1/G6P_1-epimerase"/>
</dbReference>
<protein>
    <recommendedName>
        <fullName evidence="5">Aldose 1-epimerase</fullName>
        <ecNumber evidence="5">5.1.3.3</ecNumber>
    </recommendedName>
</protein>
<dbReference type="InterPro" id="IPR014718">
    <property type="entry name" value="GH-type_carb-bd"/>
</dbReference>
<evidence type="ECO:0000256" key="2">
    <source>
        <dbReference type="ARBA" id="ARBA00006206"/>
    </source>
</evidence>
<organism evidence="6 7">
    <name type="scientific">Halodurantibacterium flavum</name>
    <dbReference type="NCBI Taxonomy" id="1382802"/>
    <lineage>
        <taxon>Bacteria</taxon>
        <taxon>Pseudomonadati</taxon>
        <taxon>Pseudomonadota</taxon>
        <taxon>Alphaproteobacteria</taxon>
        <taxon>Rhodobacterales</taxon>
        <taxon>Paracoccaceae</taxon>
        <taxon>Halodurantibacterium</taxon>
    </lineage>
</organism>
<accession>A0ABW4S994</accession>
<dbReference type="PIRSF" id="PIRSF005096">
    <property type="entry name" value="GALM"/>
    <property type="match status" value="1"/>
</dbReference>
<dbReference type="Gene3D" id="2.70.98.10">
    <property type="match status" value="1"/>
</dbReference>
<evidence type="ECO:0000313" key="7">
    <source>
        <dbReference type="Proteomes" id="UP001597353"/>
    </source>
</evidence>
<comment type="caution">
    <text evidence="6">The sequence shown here is derived from an EMBL/GenBank/DDBJ whole genome shotgun (WGS) entry which is preliminary data.</text>
</comment>
<proteinExistence type="inferred from homology"/>
<dbReference type="PANTHER" id="PTHR10091">
    <property type="entry name" value="ALDOSE-1-EPIMERASE"/>
    <property type="match status" value="1"/>
</dbReference>
<dbReference type="InterPro" id="IPR011013">
    <property type="entry name" value="Gal_mutarotase_sf_dom"/>
</dbReference>
<evidence type="ECO:0000256" key="5">
    <source>
        <dbReference type="PIRNR" id="PIRNR005096"/>
    </source>
</evidence>
<dbReference type="Pfam" id="PF01263">
    <property type="entry name" value="Aldose_epim"/>
    <property type="match status" value="1"/>
</dbReference>
<dbReference type="RefSeq" id="WP_390263891.1">
    <property type="nucleotide sequence ID" value="NZ_JBHUGH010000012.1"/>
</dbReference>
<evidence type="ECO:0000256" key="1">
    <source>
        <dbReference type="ARBA" id="ARBA00005028"/>
    </source>
</evidence>
<dbReference type="PANTHER" id="PTHR10091:SF49">
    <property type="entry name" value="ALDOSE 1-EPIMERASE"/>
    <property type="match status" value="1"/>
</dbReference>
<dbReference type="EMBL" id="JBHUGH010000012">
    <property type="protein sequence ID" value="MFD1913673.1"/>
    <property type="molecule type" value="Genomic_DNA"/>
</dbReference>
<keyword evidence="4 5" id="KW-0119">Carbohydrate metabolism</keyword>
<dbReference type="Proteomes" id="UP001597353">
    <property type="component" value="Unassembled WGS sequence"/>
</dbReference>
<sequence length="326" mass="35360">MIRHFDTLPDGREVLAVDLAGPQLRATVLTLGATVQDLRLDGVDHPLVLRLPTSRAYLEEGLYVGAIVGRFANRIGNARFELDGRTHEVDPNFLGRHLLHGGSDGIHAHLWQIADVQPAQVTMTLDLGDGHMGFPGALRITATLGVSGDALDVDLRAVAEAATPCNLAHHGYFDLDGAGDIRGHELWIAADHYVPVDADLIPTGEIAPVEGTPFDFRTMRPIGDAGYDHNLCLSPTRQEMRHVATLKGRNGLRMEIETTEPGLQVYDGAMFGRLVVADGQVRGPYAGVALETQGWPDAPNQPGFPDAILRPGQEYRALTAYRLVRP</sequence>
<evidence type="ECO:0000313" key="6">
    <source>
        <dbReference type="EMBL" id="MFD1913673.1"/>
    </source>
</evidence>
<dbReference type="InterPro" id="IPR047215">
    <property type="entry name" value="Galactose_mutarotase-like"/>
</dbReference>
<evidence type="ECO:0000256" key="3">
    <source>
        <dbReference type="ARBA" id="ARBA00023235"/>
    </source>
</evidence>
<dbReference type="EC" id="5.1.3.3" evidence="5"/>
<evidence type="ECO:0000256" key="4">
    <source>
        <dbReference type="ARBA" id="ARBA00023277"/>
    </source>
</evidence>
<keyword evidence="7" id="KW-1185">Reference proteome</keyword>
<name>A0ABW4S994_9RHOB</name>
<comment type="pathway">
    <text evidence="1 5">Carbohydrate metabolism; hexose metabolism.</text>
</comment>
<comment type="similarity">
    <text evidence="2 5">Belongs to the aldose epimerase family.</text>
</comment>
<dbReference type="GO" id="GO:0016853">
    <property type="term" value="F:isomerase activity"/>
    <property type="evidence" value="ECO:0007669"/>
    <property type="project" value="UniProtKB-KW"/>
</dbReference>